<evidence type="ECO:0000313" key="2">
    <source>
        <dbReference type="Proteomes" id="UP001610861"/>
    </source>
</evidence>
<dbReference type="PANTHER" id="PTHR10887:SF495">
    <property type="entry name" value="HELICASE SENATAXIN ISOFORM X1-RELATED"/>
    <property type="match status" value="1"/>
</dbReference>
<dbReference type="Gene3D" id="3.40.50.300">
    <property type="entry name" value="P-loop containing nucleotide triphosphate hydrolases"/>
    <property type="match status" value="2"/>
</dbReference>
<dbReference type="RefSeq" id="WP_396639468.1">
    <property type="nucleotide sequence ID" value="NZ_JBIQWL010000001.1"/>
</dbReference>
<proteinExistence type="predicted"/>
<dbReference type="InterPro" id="IPR045055">
    <property type="entry name" value="DNA2/NAM7-like"/>
</dbReference>
<sequence>MPVARRGAHTLARVWRAEGSVVAGAEDSVPAAPVTPGDLGVAEPGVTVVHIAQSERDRLRREIAVLGGRSTLLHYADSVDAGIEITQAHPGSLPQFITGRSTLLSNLFRDEVALRNARLAAERLTAKNVELRTARGLDAVRLGVGLATWSIGGLSCTAPVLLRPLAIRRHHTDFELKLHGAFTVNPELVRALRTHFGIEIDGAALASLAYDAGVFKPQPVIDHLRALTATIDSFTVKPRLVVSSFADVGAAMARDAADLDHTILNALAGHADDRETLAIRRGTPVWTSPDDRAPASDILLLDADAEQERVLARIADGHSLAVHTLPGTGGTQTVINAIGRLVRDGKRVLVVSARRSTLEGVRHRLAGIGLGGLAVSPRDLQRDLIRAIGRNEKAEQPKVSDIDDALVRLRGVLRDYRGAVTNHDNGLGVSILDILRTLSTLTARNPAPETAARFDFVTLERLAKGRKEAASKLAAAARLGEFRVGPGESPWYGVSFATTEQARSAHGLAGTLHRQNLPNLLERSYELIAQTRMRPFRTITELGEYLRLLQGIRDSLDKFSPTVFERPLGELIQAHGSRRDSPDMGGTRRRHLRRLSREYVRPGVHIADMHEALLRVQQQRAEWQKHVDVGVVPEVPLGLSDVHVGWQRVDAELGELDVILRRPQTGRLATIAIPELVRTLAGLAAESEVFDNLVERATLRTQLAALGLEPLLIELSVRHVPEDRVGAELEFAWWQSALEHLLRSDRALLGANTAVVDRLERDFRLVDEAHAAASGPLLAAQLATQWRIGIVDHADEAARLKQALKEGVTDAATLTAAAPTLLRTLAPVWLASPYDVPAIPAEPGFDVVVIADAGAQSLAEAVPALRRARQIVVFGDPVTQKPTPFRVAAGTRPADEEDEPFDETSVFERLAEIVPVETLTRSYRAGGEDLAQLVNDAFYGGELVSFPWAGSYLGRGSLSVDYVEGGMGAPDPVTGAVESPDTEVNRVVTLVVEHAVNRGAESLMVVTASTKHAERVRAAVDAAFAGRSDVADFVSRDTAEPFAVLTLEESVAESRDRVIFSLGFGLTRHGRVLSDFGDLSTPDGDRLLTVGMTRARRSMVIVSSIRPSAFDDGRLDYGAATLMSILGGIAGRAREARLEDLADPLTRSLAHELRALGVSVDVHYRGILPLVAQYDGKAVVAESDPETIGESLRESLRLRPQILRRLGWHYVRVHAFDLYSDPAGVAARIAALLGVAPEAATSHADTQPFDVIE</sequence>
<dbReference type="Proteomes" id="UP001610861">
    <property type="component" value="Unassembled WGS sequence"/>
</dbReference>
<keyword evidence="2" id="KW-1185">Reference proteome</keyword>
<dbReference type="PANTHER" id="PTHR10887">
    <property type="entry name" value="DNA2/NAM7 HELICASE FAMILY"/>
    <property type="match status" value="1"/>
</dbReference>
<dbReference type="EMBL" id="JBIQWL010000001">
    <property type="protein sequence ID" value="MFH8249534.1"/>
    <property type="molecule type" value="Genomic_DNA"/>
</dbReference>
<evidence type="ECO:0000313" key="1">
    <source>
        <dbReference type="EMBL" id="MFH8249534.1"/>
    </source>
</evidence>
<reference evidence="1 2" key="1">
    <citation type="submission" date="2024-09" db="EMBL/GenBank/DDBJ databases">
        <authorList>
            <person name="Pan X."/>
        </authorList>
    </citation>
    <scope>NUCLEOTIDE SEQUENCE [LARGE SCALE GENOMIC DNA]</scope>
    <source>
        <strain evidence="1 2">B2969</strain>
    </source>
</reference>
<organism evidence="1 2">
    <name type="scientific">Microbacterium alkaliflavum</name>
    <dbReference type="NCBI Taxonomy" id="3248839"/>
    <lineage>
        <taxon>Bacteria</taxon>
        <taxon>Bacillati</taxon>
        <taxon>Actinomycetota</taxon>
        <taxon>Actinomycetes</taxon>
        <taxon>Micrococcales</taxon>
        <taxon>Microbacteriaceae</taxon>
        <taxon>Microbacterium</taxon>
    </lineage>
</organism>
<gene>
    <name evidence="1" type="ORF">ACH3VR_04105</name>
</gene>
<comment type="caution">
    <text evidence="1">The sequence shown here is derived from an EMBL/GenBank/DDBJ whole genome shotgun (WGS) entry which is preliminary data.</text>
</comment>
<name>A0ABW7Q3W5_9MICO</name>
<protein>
    <submittedName>
        <fullName evidence="1">AAA family ATPase</fullName>
    </submittedName>
</protein>
<dbReference type="InterPro" id="IPR027417">
    <property type="entry name" value="P-loop_NTPase"/>
</dbReference>
<accession>A0ABW7Q3W5</accession>
<dbReference type="SUPFAM" id="SSF52540">
    <property type="entry name" value="P-loop containing nucleoside triphosphate hydrolases"/>
    <property type="match status" value="1"/>
</dbReference>